<evidence type="ECO:0000313" key="7">
    <source>
        <dbReference type="EMBL" id="MBM7562387.1"/>
    </source>
</evidence>
<comment type="similarity">
    <text evidence="2">Belongs to the autoinducer-2 exporter (AI-2E) (TC 2.A.86) family.</text>
</comment>
<comment type="caution">
    <text evidence="7">The sequence shown here is derived from an EMBL/GenBank/DDBJ whole genome shotgun (WGS) entry which is preliminary data.</text>
</comment>
<feature type="transmembrane region" description="Helical" evidence="6">
    <location>
        <begin position="12"/>
        <end position="41"/>
    </location>
</feature>
<dbReference type="InterPro" id="IPR002549">
    <property type="entry name" value="AI-2E-like"/>
</dbReference>
<dbReference type="Proteomes" id="UP000767854">
    <property type="component" value="Unassembled WGS sequence"/>
</dbReference>
<keyword evidence="5 6" id="KW-0472">Membrane</keyword>
<evidence type="ECO:0000256" key="2">
    <source>
        <dbReference type="ARBA" id="ARBA00009773"/>
    </source>
</evidence>
<evidence type="ECO:0000256" key="4">
    <source>
        <dbReference type="ARBA" id="ARBA00022989"/>
    </source>
</evidence>
<feature type="transmembrane region" description="Helical" evidence="6">
    <location>
        <begin position="323"/>
        <end position="345"/>
    </location>
</feature>
<feature type="transmembrane region" description="Helical" evidence="6">
    <location>
        <begin position="263"/>
        <end position="288"/>
    </location>
</feature>
<protein>
    <submittedName>
        <fullName evidence="7">Sporulation integral membrane protein YtvI</fullName>
    </submittedName>
</protein>
<reference evidence="7 8" key="1">
    <citation type="submission" date="2021-01" db="EMBL/GenBank/DDBJ databases">
        <title>Genomic Encyclopedia of Type Strains, Phase IV (KMG-IV): sequencing the most valuable type-strain genomes for metagenomic binning, comparative biology and taxonomic classification.</title>
        <authorList>
            <person name="Goeker M."/>
        </authorList>
    </citation>
    <scope>NUCLEOTIDE SEQUENCE [LARGE SCALE GENOMIC DNA]</scope>
    <source>
        <strain evidence="7 8">DSM 24436</strain>
    </source>
</reference>
<keyword evidence="4 6" id="KW-1133">Transmembrane helix</keyword>
<feature type="transmembrane region" description="Helical" evidence="6">
    <location>
        <begin position="219"/>
        <end position="251"/>
    </location>
</feature>
<dbReference type="Pfam" id="PF01594">
    <property type="entry name" value="AI-2E_transport"/>
    <property type="match status" value="1"/>
</dbReference>
<sequence>MNIFMNKLMFIVVMLILGIALLWIGFRLFFILIPFAIAFGLSKPLSWLVDKIKQKTHLPRSLISLVVVIIFIGLLITAISFGVYKGVQALRGISTLLSTVAENIESLTKQADLIVFELPWYEAPIALSDLLFDFYDVFLSALTQLTNGAIDIIVSVAKALPSIGIFIFMLLISLYFLTRDHEKVVGTVSHYGSKIKFPWLIHLKKNSFETIKQYLKAQLIIISITYLISFIGLTIMGIPFSYLIAAAVAFIDLIPMVGPAFIYMPWIVLVLMMSEYSTALGLFVIYLISTLTRQTIEPRIVSSKIGTHPLIMLFSMYTCYRFIGISGLILGPILVMITLVAIRVYESVFRNTNINA</sequence>
<gene>
    <name evidence="7" type="ORF">JOC49_001937</name>
</gene>
<evidence type="ECO:0000256" key="1">
    <source>
        <dbReference type="ARBA" id="ARBA00004141"/>
    </source>
</evidence>
<dbReference type="PANTHER" id="PTHR21716">
    <property type="entry name" value="TRANSMEMBRANE PROTEIN"/>
    <property type="match status" value="1"/>
</dbReference>
<accession>A0ABS2MSK8</accession>
<comment type="subcellular location">
    <subcellularLocation>
        <location evidence="1">Membrane</location>
        <topology evidence="1">Multi-pass membrane protein</topology>
    </subcellularLocation>
</comment>
<evidence type="ECO:0000313" key="8">
    <source>
        <dbReference type="Proteomes" id="UP000767854"/>
    </source>
</evidence>
<name>A0ABS2MSK8_9FIRM</name>
<evidence type="ECO:0000256" key="6">
    <source>
        <dbReference type="SAM" id="Phobius"/>
    </source>
</evidence>
<dbReference type="EMBL" id="JAFBDT010000017">
    <property type="protein sequence ID" value="MBM7562387.1"/>
    <property type="molecule type" value="Genomic_DNA"/>
</dbReference>
<keyword evidence="8" id="KW-1185">Reference proteome</keyword>
<dbReference type="PANTHER" id="PTHR21716:SF68">
    <property type="entry name" value="TRANSPORT PROTEIN YTVI-RELATED"/>
    <property type="match status" value="1"/>
</dbReference>
<feature type="transmembrane region" description="Helical" evidence="6">
    <location>
        <begin position="152"/>
        <end position="177"/>
    </location>
</feature>
<evidence type="ECO:0000256" key="3">
    <source>
        <dbReference type="ARBA" id="ARBA00022692"/>
    </source>
</evidence>
<feature type="transmembrane region" description="Helical" evidence="6">
    <location>
        <begin position="62"/>
        <end position="84"/>
    </location>
</feature>
<keyword evidence="3 6" id="KW-0812">Transmembrane</keyword>
<proteinExistence type="inferred from homology"/>
<evidence type="ECO:0000256" key="5">
    <source>
        <dbReference type="ARBA" id="ARBA00023136"/>
    </source>
</evidence>
<dbReference type="RefSeq" id="WP_204664765.1">
    <property type="nucleotide sequence ID" value="NZ_JAFBDT010000017.1"/>
</dbReference>
<organism evidence="7 8">
    <name type="scientific">Fusibacter tunisiensis</name>
    <dbReference type="NCBI Taxonomy" id="1008308"/>
    <lineage>
        <taxon>Bacteria</taxon>
        <taxon>Bacillati</taxon>
        <taxon>Bacillota</taxon>
        <taxon>Clostridia</taxon>
        <taxon>Eubacteriales</taxon>
        <taxon>Eubacteriales Family XII. Incertae Sedis</taxon>
        <taxon>Fusibacter</taxon>
    </lineage>
</organism>